<keyword evidence="5" id="KW-0406">Ion transport</keyword>
<sequence length="528" mass="59758">MELCSVLYSLWWITSTVFPLVAGAFGPLANLASVCALVQTWRVYVPPGASEIHGDRVADPAWLLGINAVSLVMAVIANIFILMTFAQRIRYRVSLPFTITLWYISSILLIGLVIAATKLLQEDAGKSFAFSQSYYYGIMAAVLYFIIATLLFTNYFNSTIKRRYPPSFRVLTIPQRTLMLQTTSLMFYLGLGALVFSKLESWEYVDTIYWADYTLLTVGLGSDYPLQQTASKIILIPYAVGGIIVLGLVVSSVRGMVLERGKIKMNRRAIQKQREKWLKELEAKKKDNDTRSANELIKEDFEIMRKIERAAESKGKWMALVTSSMAFLLVWLGGAMVFTFSERTQHWTYFDSLFFSYTSLLTIGYGDYYPQSNSGKPFFVIWSVIAVPTMTILISNMSDTVVRGVRDGTLWIGQKTVLPDAKNPTPSEQREQTDNAIEQVRDGIPCSPKQVQESIAAQIRVISGHLGFEPPKRYTFDEWIEFLELLELRWESEGWSWLSEDGPLMSGLTETQWVLGELCRKLEKALSA</sequence>
<evidence type="ECO:0000256" key="6">
    <source>
        <dbReference type="ARBA" id="ARBA00023136"/>
    </source>
</evidence>
<feature type="transmembrane region" description="Helical" evidence="8">
    <location>
        <begin position="233"/>
        <end position="257"/>
    </location>
</feature>
<keyword evidence="6 8" id="KW-0472">Membrane</keyword>
<feature type="transmembrane region" description="Helical" evidence="8">
    <location>
        <begin position="177"/>
        <end position="196"/>
    </location>
</feature>
<evidence type="ECO:0000256" key="1">
    <source>
        <dbReference type="ARBA" id="ARBA00004141"/>
    </source>
</evidence>
<dbReference type="PANTHER" id="PTHR11003:SF342">
    <property type="entry name" value="OUTWARD-RECTIFIER POTASSIUM CHANNEL TOK1"/>
    <property type="match status" value="1"/>
</dbReference>
<dbReference type="Gene3D" id="1.10.287.70">
    <property type="match status" value="2"/>
</dbReference>
<evidence type="ECO:0000256" key="8">
    <source>
        <dbReference type="SAM" id="Phobius"/>
    </source>
</evidence>
<keyword evidence="7 10" id="KW-0407">Ion channel</keyword>
<dbReference type="SUPFAM" id="SSF81324">
    <property type="entry name" value="Voltage-gated potassium channels"/>
    <property type="match status" value="2"/>
</dbReference>
<dbReference type="AlphaFoldDB" id="A0A3N4KW34"/>
<protein>
    <submittedName>
        <fullName evidence="10">Voltage-gated potassium channel</fullName>
    </submittedName>
</protein>
<comment type="subcellular location">
    <subcellularLocation>
        <location evidence="1">Membrane</location>
        <topology evidence="1">Multi-pass membrane protein</topology>
    </subcellularLocation>
</comment>
<feature type="transmembrane region" description="Helical" evidence="8">
    <location>
        <begin position="378"/>
        <end position="397"/>
    </location>
</feature>
<dbReference type="InterPro" id="IPR003280">
    <property type="entry name" value="2pore_dom_K_chnl"/>
</dbReference>
<evidence type="ECO:0000256" key="5">
    <source>
        <dbReference type="ARBA" id="ARBA00023065"/>
    </source>
</evidence>
<dbReference type="InterPro" id="IPR013099">
    <property type="entry name" value="K_chnl_dom"/>
</dbReference>
<dbReference type="STRING" id="1392247.A0A3N4KW34"/>
<dbReference type="GO" id="GO:0022841">
    <property type="term" value="F:potassium ion leak channel activity"/>
    <property type="evidence" value="ECO:0007669"/>
    <property type="project" value="TreeGrafter"/>
</dbReference>
<dbReference type="Proteomes" id="UP000277580">
    <property type="component" value="Unassembled WGS sequence"/>
</dbReference>
<accession>A0A3N4KW34</accession>
<dbReference type="Pfam" id="PF07885">
    <property type="entry name" value="Ion_trans_2"/>
    <property type="match status" value="2"/>
</dbReference>
<keyword evidence="4 8" id="KW-1133">Transmembrane helix</keyword>
<dbReference type="OrthoDB" id="297496at2759"/>
<evidence type="ECO:0000313" key="11">
    <source>
        <dbReference type="Proteomes" id="UP000277580"/>
    </source>
</evidence>
<proteinExistence type="predicted"/>
<evidence type="ECO:0000256" key="4">
    <source>
        <dbReference type="ARBA" id="ARBA00022989"/>
    </source>
</evidence>
<dbReference type="GO" id="GO:0030322">
    <property type="term" value="P:stabilization of membrane potential"/>
    <property type="evidence" value="ECO:0007669"/>
    <property type="project" value="TreeGrafter"/>
</dbReference>
<evidence type="ECO:0000313" key="10">
    <source>
        <dbReference type="EMBL" id="RPB13472.1"/>
    </source>
</evidence>
<keyword evidence="2" id="KW-0813">Transport</keyword>
<dbReference type="GO" id="GO:0015271">
    <property type="term" value="F:outward rectifier potassium channel activity"/>
    <property type="evidence" value="ECO:0007669"/>
    <property type="project" value="TreeGrafter"/>
</dbReference>
<evidence type="ECO:0000259" key="9">
    <source>
        <dbReference type="Pfam" id="PF07885"/>
    </source>
</evidence>
<dbReference type="FunCoup" id="A0A3N4KW34">
    <property type="interactions" value="14"/>
</dbReference>
<organism evidence="10 11">
    <name type="scientific">Morchella conica CCBAS932</name>
    <dbReference type="NCBI Taxonomy" id="1392247"/>
    <lineage>
        <taxon>Eukaryota</taxon>
        <taxon>Fungi</taxon>
        <taxon>Dikarya</taxon>
        <taxon>Ascomycota</taxon>
        <taxon>Pezizomycotina</taxon>
        <taxon>Pezizomycetes</taxon>
        <taxon>Pezizales</taxon>
        <taxon>Morchellaceae</taxon>
        <taxon>Morchella</taxon>
    </lineage>
</organism>
<evidence type="ECO:0000256" key="2">
    <source>
        <dbReference type="ARBA" id="ARBA00022448"/>
    </source>
</evidence>
<dbReference type="InParanoid" id="A0A3N4KW34"/>
<feature type="transmembrane region" description="Helical" evidence="8">
    <location>
        <begin position="60"/>
        <end position="81"/>
    </location>
</feature>
<reference evidence="10 11" key="1">
    <citation type="journal article" date="2018" name="Nat. Ecol. Evol.">
        <title>Pezizomycetes genomes reveal the molecular basis of ectomycorrhizal truffle lifestyle.</title>
        <authorList>
            <person name="Murat C."/>
            <person name="Payen T."/>
            <person name="Noel B."/>
            <person name="Kuo A."/>
            <person name="Morin E."/>
            <person name="Chen J."/>
            <person name="Kohler A."/>
            <person name="Krizsan K."/>
            <person name="Balestrini R."/>
            <person name="Da Silva C."/>
            <person name="Montanini B."/>
            <person name="Hainaut M."/>
            <person name="Levati E."/>
            <person name="Barry K.W."/>
            <person name="Belfiori B."/>
            <person name="Cichocki N."/>
            <person name="Clum A."/>
            <person name="Dockter R.B."/>
            <person name="Fauchery L."/>
            <person name="Guy J."/>
            <person name="Iotti M."/>
            <person name="Le Tacon F."/>
            <person name="Lindquist E.A."/>
            <person name="Lipzen A."/>
            <person name="Malagnac F."/>
            <person name="Mello A."/>
            <person name="Molinier V."/>
            <person name="Miyauchi S."/>
            <person name="Poulain J."/>
            <person name="Riccioni C."/>
            <person name="Rubini A."/>
            <person name="Sitrit Y."/>
            <person name="Splivallo R."/>
            <person name="Traeger S."/>
            <person name="Wang M."/>
            <person name="Zifcakova L."/>
            <person name="Wipf D."/>
            <person name="Zambonelli A."/>
            <person name="Paolocci F."/>
            <person name="Nowrousian M."/>
            <person name="Ottonello S."/>
            <person name="Baldrian P."/>
            <person name="Spatafora J.W."/>
            <person name="Henrissat B."/>
            <person name="Nagy L.G."/>
            <person name="Aury J.M."/>
            <person name="Wincker P."/>
            <person name="Grigoriev I.V."/>
            <person name="Bonfante P."/>
            <person name="Martin F.M."/>
        </authorList>
    </citation>
    <scope>NUCLEOTIDE SEQUENCE [LARGE SCALE GENOMIC DNA]</scope>
    <source>
        <strain evidence="10 11">CCBAS932</strain>
    </source>
</reference>
<evidence type="ECO:0000256" key="7">
    <source>
        <dbReference type="ARBA" id="ARBA00023303"/>
    </source>
</evidence>
<name>A0A3N4KW34_9PEZI</name>
<dbReference type="GO" id="GO:0005886">
    <property type="term" value="C:plasma membrane"/>
    <property type="evidence" value="ECO:0007669"/>
    <property type="project" value="TreeGrafter"/>
</dbReference>
<keyword evidence="3 8" id="KW-0812">Transmembrane</keyword>
<gene>
    <name evidence="10" type="ORF">P167DRAFT_521311</name>
</gene>
<evidence type="ECO:0000256" key="3">
    <source>
        <dbReference type="ARBA" id="ARBA00022692"/>
    </source>
</evidence>
<keyword evidence="11" id="KW-1185">Reference proteome</keyword>
<dbReference type="PANTHER" id="PTHR11003">
    <property type="entry name" value="POTASSIUM CHANNEL, SUBFAMILY K"/>
    <property type="match status" value="1"/>
</dbReference>
<feature type="transmembrane region" description="Helical" evidence="8">
    <location>
        <begin position="317"/>
        <end position="341"/>
    </location>
</feature>
<feature type="transmembrane region" description="Helical" evidence="8">
    <location>
        <begin position="93"/>
        <end position="114"/>
    </location>
</feature>
<feature type="domain" description="Potassium channel" evidence="9">
    <location>
        <begin position="185"/>
        <end position="256"/>
    </location>
</feature>
<feature type="domain" description="Potassium channel" evidence="9">
    <location>
        <begin position="328"/>
        <end position="402"/>
    </location>
</feature>
<dbReference type="EMBL" id="ML119122">
    <property type="protein sequence ID" value="RPB13472.1"/>
    <property type="molecule type" value="Genomic_DNA"/>
</dbReference>
<feature type="transmembrane region" description="Helical" evidence="8">
    <location>
        <begin position="134"/>
        <end position="156"/>
    </location>
</feature>